<reference evidence="5 6" key="1">
    <citation type="journal article" date="2018" name="BMC Genomics">
        <title>Genomic evidence for intraspecific hybridization in a clonal and extremely halotolerant yeast.</title>
        <authorList>
            <person name="Gostincar C."/>
            <person name="Stajich J.E."/>
            <person name="Zupancic J."/>
            <person name="Zalar P."/>
            <person name="Gunde-Cimerman N."/>
        </authorList>
    </citation>
    <scope>NUCLEOTIDE SEQUENCE [LARGE SCALE GENOMIC DNA]</scope>
    <source>
        <strain evidence="5 6">EXF-2682</strain>
    </source>
</reference>
<proteinExistence type="predicted"/>
<dbReference type="InterPro" id="IPR027417">
    <property type="entry name" value="P-loop_NTPase"/>
</dbReference>
<dbReference type="AlphaFoldDB" id="A0A3M7D9Q0"/>
<evidence type="ECO:0000313" key="6">
    <source>
        <dbReference type="Proteomes" id="UP000269276"/>
    </source>
</evidence>
<dbReference type="PANTHER" id="PTHR24198:SF165">
    <property type="entry name" value="ANKYRIN REPEAT-CONTAINING PROTEIN-RELATED"/>
    <property type="match status" value="1"/>
</dbReference>
<name>A0A3M7D9Q0_HORWE</name>
<feature type="repeat" description="ANK" evidence="3">
    <location>
        <begin position="489"/>
        <end position="521"/>
    </location>
</feature>
<dbReference type="Proteomes" id="UP000269276">
    <property type="component" value="Unassembled WGS sequence"/>
</dbReference>
<dbReference type="SMART" id="SM00248">
    <property type="entry name" value="ANK"/>
    <property type="match status" value="9"/>
</dbReference>
<evidence type="ECO:0000256" key="3">
    <source>
        <dbReference type="PROSITE-ProRule" id="PRU00023"/>
    </source>
</evidence>
<protein>
    <recommendedName>
        <fullName evidence="4">Nephrocystin 3-like N-terminal domain-containing protein</fullName>
    </recommendedName>
</protein>
<comment type="caution">
    <text evidence="5">The sequence shown here is derived from an EMBL/GenBank/DDBJ whole genome shotgun (WGS) entry which is preliminary data.</text>
</comment>
<keyword evidence="2 3" id="KW-0040">ANK repeat</keyword>
<dbReference type="PANTHER" id="PTHR24198">
    <property type="entry name" value="ANKYRIN REPEAT AND PROTEIN KINASE DOMAIN-CONTAINING PROTEIN"/>
    <property type="match status" value="1"/>
</dbReference>
<dbReference type="InterPro" id="IPR056884">
    <property type="entry name" value="NPHP3-like_N"/>
</dbReference>
<dbReference type="EMBL" id="QWIP01000537">
    <property type="protein sequence ID" value="RMY60994.1"/>
    <property type="molecule type" value="Genomic_DNA"/>
</dbReference>
<feature type="domain" description="Nephrocystin 3-like N-terminal" evidence="4">
    <location>
        <begin position="95"/>
        <end position="237"/>
    </location>
</feature>
<dbReference type="Pfam" id="PF24883">
    <property type="entry name" value="NPHP3_N"/>
    <property type="match status" value="1"/>
</dbReference>
<dbReference type="InterPro" id="IPR036770">
    <property type="entry name" value="Ankyrin_rpt-contain_sf"/>
</dbReference>
<evidence type="ECO:0000313" key="5">
    <source>
        <dbReference type="EMBL" id="RMY60994.1"/>
    </source>
</evidence>
<evidence type="ECO:0000259" key="4">
    <source>
        <dbReference type="Pfam" id="PF24883"/>
    </source>
</evidence>
<dbReference type="SUPFAM" id="SSF48403">
    <property type="entry name" value="Ankyrin repeat"/>
    <property type="match status" value="1"/>
</dbReference>
<dbReference type="InterPro" id="IPR002110">
    <property type="entry name" value="Ankyrin_rpt"/>
</dbReference>
<dbReference type="PROSITE" id="PS50088">
    <property type="entry name" value="ANK_REPEAT"/>
    <property type="match status" value="4"/>
</dbReference>
<accession>A0A3M7D9Q0</accession>
<feature type="repeat" description="ANK" evidence="3">
    <location>
        <begin position="588"/>
        <end position="620"/>
    </location>
</feature>
<dbReference type="Gene3D" id="1.25.40.20">
    <property type="entry name" value="Ankyrin repeat-containing domain"/>
    <property type="match status" value="2"/>
</dbReference>
<feature type="repeat" description="ANK" evidence="3">
    <location>
        <begin position="559"/>
        <end position="587"/>
    </location>
</feature>
<dbReference type="OrthoDB" id="1577640at2759"/>
<sequence length="723" mass="80017">MQKLDTLWLTTLPEAQERTARRMAKGFRSLWKDSDVRKIDAEINFFVARLNFYCSWSSSKLDPRNRDLLVTIQKRLASPDPSPNLRKALKLRSPNTGKWYLQGPQFEALKGKDSYFGWLKGSTGSGKTILSAGIIDSLQQFCDKDPARSLAYFFFDFNDATKQDANTMVKSLLSQCLKRCLKIPDAAQSLCIAASEQQLLDALRDTVETLSMPFMVLDALDECNNQAVDVEDALEDLVLPENRTCLESHLVDEDIRTFAVLFKTCRKPFTIPMTGWRPLSANELLQVTGIVIEEDVARFDKDEVLKDPRDILRICSGLVRSFSFPEKEFHDILATCCLVYLHRFEGEEWSNPECEADLPLARYAAVYWTTHARISDCQSGRQRDLCRKLLSEQLPAYRSWHRFYDMSRKCTETCDLRRTINEFPSPLFSAAGEDLLHAVQAILEDETVNIDATWEPAGTSLCEASKMGYGRIVKMLLAKGADANVQIHQGAHALVEATRYGDKKIVEMLLDAGADVHAEQTPYGTALDVVSVRGDVELMEMLLARDANLEARGECYGQALIHASNHGHQGLVEMLLARGADVNTKSPSDDTALAVASNNGHVGIVEILLAHGADINAQAGIFGTALGVASFFCFERSERVVEILLANGADVEIRGEGVTSPTPLQQASHMGHTKIVQMLLANGADVNAQPGWHGSAIAAASSRDNKEIVEILAAKGAKLQEGE</sequence>
<organism evidence="5 6">
    <name type="scientific">Hortaea werneckii</name>
    <name type="common">Black yeast</name>
    <name type="synonym">Cladosporium werneckii</name>
    <dbReference type="NCBI Taxonomy" id="91943"/>
    <lineage>
        <taxon>Eukaryota</taxon>
        <taxon>Fungi</taxon>
        <taxon>Dikarya</taxon>
        <taxon>Ascomycota</taxon>
        <taxon>Pezizomycotina</taxon>
        <taxon>Dothideomycetes</taxon>
        <taxon>Dothideomycetidae</taxon>
        <taxon>Mycosphaerellales</taxon>
        <taxon>Teratosphaeriaceae</taxon>
        <taxon>Hortaea</taxon>
    </lineage>
</organism>
<evidence type="ECO:0000256" key="1">
    <source>
        <dbReference type="ARBA" id="ARBA00022737"/>
    </source>
</evidence>
<dbReference type="PROSITE" id="PS50297">
    <property type="entry name" value="ANK_REP_REGION"/>
    <property type="match status" value="3"/>
</dbReference>
<gene>
    <name evidence="5" type="ORF">D0863_11430</name>
</gene>
<dbReference type="Pfam" id="PF12796">
    <property type="entry name" value="Ank_2"/>
    <property type="match status" value="3"/>
</dbReference>
<feature type="repeat" description="ANK" evidence="3">
    <location>
        <begin position="659"/>
        <end position="691"/>
    </location>
</feature>
<keyword evidence="1" id="KW-0677">Repeat</keyword>
<evidence type="ECO:0000256" key="2">
    <source>
        <dbReference type="ARBA" id="ARBA00023043"/>
    </source>
</evidence>
<dbReference type="Gene3D" id="3.40.50.300">
    <property type="entry name" value="P-loop containing nucleotide triphosphate hydrolases"/>
    <property type="match status" value="1"/>
</dbReference>